<feature type="domain" description="ABC transmembrane type-1" evidence="9">
    <location>
        <begin position="87"/>
        <end position="275"/>
    </location>
</feature>
<dbReference type="EMBL" id="FTOA01000001">
    <property type="protein sequence ID" value="SIS41717.1"/>
    <property type="molecule type" value="Genomic_DNA"/>
</dbReference>
<dbReference type="InterPro" id="IPR051789">
    <property type="entry name" value="Bact_Polyamine_Transport"/>
</dbReference>
<dbReference type="GO" id="GO:0005886">
    <property type="term" value="C:plasma membrane"/>
    <property type="evidence" value="ECO:0007669"/>
    <property type="project" value="UniProtKB-SubCell"/>
</dbReference>
<protein>
    <submittedName>
        <fullName evidence="10">Spermidine/putrescine transport system permease protein</fullName>
    </submittedName>
</protein>
<reference evidence="10 11" key="1">
    <citation type="submission" date="2017-01" db="EMBL/GenBank/DDBJ databases">
        <authorList>
            <person name="Mah S.A."/>
            <person name="Swanson W.J."/>
            <person name="Moy G.W."/>
            <person name="Vacquier V.D."/>
        </authorList>
    </citation>
    <scope>NUCLEOTIDE SEQUENCE [LARGE SCALE GENOMIC DNA]</scope>
    <source>
        <strain evidence="10 11">DSM 11589</strain>
    </source>
</reference>
<dbReference type="PROSITE" id="PS50928">
    <property type="entry name" value="ABC_TM1"/>
    <property type="match status" value="1"/>
</dbReference>
<evidence type="ECO:0000256" key="8">
    <source>
        <dbReference type="RuleBase" id="RU363032"/>
    </source>
</evidence>
<evidence type="ECO:0000256" key="3">
    <source>
        <dbReference type="ARBA" id="ARBA00022448"/>
    </source>
</evidence>
<feature type="transmembrane region" description="Helical" evidence="8">
    <location>
        <begin position="125"/>
        <end position="153"/>
    </location>
</feature>
<dbReference type="SUPFAM" id="SSF161098">
    <property type="entry name" value="MetI-like"/>
    <property type="match status" value="1"/>
</dbReference>
<feature type="transmembrane region" description="Helical" evidence="8">
    <location>
        <begin position="259"/>
        <end position="278"/>
    </location>
</feature>
<dbReference type="Pfam" id="PF00528">
    <property type="entry name" value="BPD_transp_1"/>
    <property type="match status" value="1"/>
</dbReference>
<dbReference type="Proteomes" id="UP000185678">
    <property type="component" value="Unassembled WGS sequence"/>
</dbReference>
<evidence type="ECO:0000256" key="5">
    <source>
        <dbReference type="ARBA" id="ARBA00022692"/>
    </source>
</evidence>
<keyword evidence="3 8" id="KW-0813">Transport</keyword>
<evidence type="ECO:0000256" key="7">
    <source>
        <dbReference type="ARBA" id="ARBA00023136"/>
    </source>
</evidence>
<evidence type="ECO:0000313" key="11">
    <source>
        <dbReference type="Proteomes" id="UP000185678"/>
    </source>
</evidence>
<dbReference type="CDD" id="cd06261">
    <property type="entry name" value="TM_PBP2"/>
    <property type="match status" value="1"/>
</dbReference>
<keyword evidence="6 8" id="KW-1133">Transmembrane helix</keyword>
<organism evidence="10 11">
    <name type="scientific">Insolitispirillum peregrinum</name>
    <dbReference type="NCBI Taxonomy" id="80876"/>
    <lineage>
        <taxon>Bacteria</taxon>
        <taxon>Pseudomonadati</taxon>
        <taxon>Pseudomonadota</taxon>
        <taxon>Alphaproteobacteria</taxon>
        <taxon>Rhodospirillales</taxon>
        <taxon>Novispirillaceae</taxon>
        <taxon>Insolitispirillum</taxon>
    </lineage>
</organism>
<accession>A0A1N7IXJ3</accession>
<dbReference type="PANTHER" id="PTHR43848:SF2">
    <property type="entry name" value="PUTRESCINE TRANSPORT SYSTEM PERMEASE PROTEIN POTI"/>
    <property type="match status" value="1"/>
</dbReference>
<feature type="transmembrane region" description="Helical" evidence="8">
    <location>
        <begin position="12"/>
        <end position="35"/>
    </location>
</feature>
<evidence type="ECO:0000256" key="4">
    <source>
        <dbReference type="ARBA" id="ARBA00022475"/>
    </source>
</evidence>
<comment type="subcellular location">
    <subcellularLocation>
        <location evidence="1 8">Cell membrane</location>
        <topology evidence="1 8">Multi-pass membrane protein</topology>
    </subcellularLocation>
</comment>
<dbReference type="PANTHER" id="PTHR43848">
    <property type="entry name" value="PUTRESCINE TRANSPORT SYSTEM PERMEASE PROTEIN POTI"/>
    <property type="match status" value="1"/>
</dbReference>
<keyword evidence="7 8" id="KW-0472">Membrane</keyword>
<gene>
    <name evidence="10" type="ORF">SAMN05421779_101714</name>
</gene>
<dbReference type="AlphaFoldDB" id="A0A1N7IXJ3"/>
<feature type="transmembrane region" description="Helical" evidence="8">
    <location>
        <begin position="228"/>
        <end position="247"/>
    </location>
</feature>
<keyword evidence="5 8" id="KW-0812">Transmembrane</keyword>
<evidence type="ECO:0000313" key="10">
    <source>
        <dbReference type="EMBL" id="SIS41717.1"/>
    </source>
</evidence>
<dbReference type="InterPro" id="IPR000515">
    <property type="entry name" value="MetI-like"/>
</dbReference>
<dbReference type="InterPro" id="IPR035906">
    <property type="entry name" value="MetI-like_sf"/>
</dbReference>
<dbReference type="Gene3D" id="1.10.3720.10">
    <property type="entry name" value="MetI-like"/>
    <property type="match status" value="1"/>
</dbReference>
<proteinExistence type="inferred from homology"/>
<keyword evidence="4" id="KW-1003">Cell membrane</keyword>
<sequence length="284" mass="30441">MSLRPSPLKAALLAHLWLFFLFLYLPIAMLVVYSFNDNAVSMMTWNGFTFDWYWRVLANIGLISPSSDLAGSGNLQLYSDPNLGPAALNSVIVALGSASLATVIGTLSALGLARCTFPGKLAYRTALYLPIVIPDIVLGIALLVFLAALSFPLGRVSVILAHTVFLASYVTVVVGARLAGMNTALEEASADLGASPWITFWRVTFPQLVPGIVGGFLLSVVISFDDLVIAYFTSGVGATTLPVYLFGAIKRNVSPEINAISVLMMLLSMVIVALALWLRRPTRA</sequence>
<dbReference type="GO" id="GO:0055085">
    <property type="term" value="P:transmembrane transport"/>
    <property type="evidence" value="ECO:0007669"/>
    <property type="project" value="InterPro"/>
</dbReference>
<dbReference type="OrthoDB" id="9782004at2"/>
<feature type="transmembrane region" description="Helical" evidence="8">
    <location>
        <begin position="87"/>
        <end position="113"/>
    </location>
</feature>
<dbReference type="RefSeq" id="WP_076398769.1">
    <property type="nucleotide sequence ID" value="NZ_FTOA01000001.1"/>
</dbReference>
<evidence type="ECO:0000256" key="1">
    <source>
        <dbReference type="ARBA" id="ARBA00004651"/>
    </source>
</evidence>
<dbReference type="STRING" id="80876.SAMN05421779_101714"/>
<feature type="transmembrane region" description="Helical" evidence="8">
    <location>
        <begin position="159"/>
        <end position="179"/>
    </location>
</feature>
<evidence type="ECO:0000259" key="9">
    <source>
        <dbReference type="PROSITE" id="PS50928"/>
    </source>
</evidence>
<name>A0A1N7IXJ3_9PROT</name>
<evidence type="ECO:0000256" key="2">
    <source>
        <dbReference type="ARBA" id="ARBA00007069"/>
    </source>
</evidence>
<keyword evidence="11" id="KW-1185">Reference proteome</keyword>
<evidence type="ECO:0000256" key="6">
    <source>
        <dbReference type="ARBA" id="ARBA00022989"/>
    </source>
</evidence>
<comment type="similarity">
    <text evidence="2">Belongs to the binding-protein-dependent transport system permease family. CysTW subfamily.</text>
</comment>
<feature type="transmembrane region" description="Helical" evidence="8">
    <location>
        <begin position="200"/>
        <end position="222"/>
    </location>
</feature>